<evidence type="ECO:0000256" key="3">
    <source>
        <dbReference type="ARBA" id="ARBA00022723"/>
    </source>
</evidence>
<reference evidence="8 9" key="1">
    <citation type="submission" date="2019-11" db="EMBL/GenBank/DDBJ databases">
        <title>Gordonia sp. nov., a novel actinobacterium isolated from mangrove soil in Hainan.</title>
        <authorList>
            <person name="Huang X."/>
            <person name="Xie Y."/>
            <person name="Chu X."/>
            <person name="Xiao K."/>
        </authorList>
    </citation>
    <scope>NUCLEOTIDE SEQUENCE [LARGE SCALE GENOMIC DNA]</scope>
    <source>
        <strain evidence="8 9">HNM0687</strain>
    </source>
</reference>
<evidence type="ECO:0000259" key="7">
    <source>
        <dbReference type="SMART" id="SM00829"/>
    </source>
</evidence>
<dbReference type="InterPro" id="IPR002328">
    <property type="entry name" value="ADH_Zn_CS"/>
</dbReference>
<dbReference type="SUPFAM" id="SSF51735">
    <property type="entry name" value="NAD(P)-binding Rossmann-fold domains"/>
    <property type="match status" value="1"/>
</dbReference>
<dbReference type="Proteomes" id="UP000475545">
    <property type="component" value="Unassembled WGS sequence"/>
</dbReference>
<dbReference type="PANTHER" id="PTHR43350">
    <property type="entry name" value="NAD-DEPENDENT ALCOHOL DEHYDROGENASE"/>
    <property type="match status" value="1"/>
</dbReference>
<dbReference type="InterPro" id="IPR011032">
    <property type="entry name" value="GroES-like_sf"/>
</dbReference>
<evidence type="ECO:0000256" key="1">
    <source>
        <dbReference type="ARBA" id="ARBA00001947"/>
    </source>
</evidence>
<dbReference type="SMART" id="SM00829">
    <property type="entry name" value="PKS_ER"/>
    <property type="match status" value="1"/>
</dbReference>
<dbReference type="EMBL" id="WMBR01000001">
    <property type="protein sequence ID" value="MXP20895.1"/>
    <property type="molecule type" value="Genomic_DNA"/>
</dbReference>
<dbReference type="InterPro" id="IPR020843">
    <property type="entry name" value="ER"/>
</dbReference>
<dbReference type="InterPro" id="IPR013154">
    <property type="entry name" value="ADH-like_N"/>
</dbReference>
<dbReference type="Pfam" id="PF00107">
    <property type="entry name" value="ADH_zinc_N"/>
    <property type="match status" value="1"/>
</dbReference>
<accession>A0A6L7GQF6</accession>
<dbReference type="GO" id="GO:0016491">
    <property type="term" value="F:oxidoreductase activity"/>
    <property type="evidence" value="ECO:0007669"/>
    <property type="project" value="UniProtKB-KW"/>
</dbReference>
<dbReference type="SUPFAM" id="SSF50129">
    <property type="entry name" value="GroES-like"/>
    <property type="match status" value="1"/>
</dbReference>
<dbReference type="AlphaFoldDB" id="A0A6L7GQF6"/>
<dbReference type="PANTHER" id="PTHR43350:SF21">
    <property type="entry name" value="S-NITROSOMYCOTHIOL REDUCTASE MSCR"/>
    <property type="match status" value="1"/>
</dbReference>
<name>A0A6L7GQF6_9ACTN</name>
<dbReference type="PROSITE" id="PS00059">
    <property type="entry name" value="ADH_ZINC"/>
    <property type="match status" value="1"/>
</dbReference>
<evidence type="ECO:0000313" key="9">
    <source>
        <dbReference type="Proteomes" id="UP000475545"/>
    </source>
</evidence>
<keyword evidence="5" id="KW-0560">Oxidoreductase</keyword>
<proteinExistence type="inferred from homology"/>
<dbReference type="GO" id="GO:0008270">
    <property type="term" value="F:zinc ion binding"/>
    <property type="evidence" value="ECO:0007669"/>
    <property type="project" value="InterPro"/>
</dbReference>
<dbReference type="CDD" id="cd08278">
    <property type="entry name" value="benzyl_alcohol_DH"/>
    <property type="match status" value="1"/>
</dbReference>
<evidence type="ECO:0000256" key="4">
    <source>
        <dbReference type="ARBA" id="ARBA00022833"/>
    </source>
</evidence>
<dbReference type="RefSeq" id="WP_160900969.1">
    <property type="nucleotide sequence ID" value="NZ_CP102850.1"/>
</dbReference>
<sequence>MQIDAAVVSTPGGPFEVTPIEIDGPRAGEVLVRMRAVGICHTDLGMKATWSPRRLPQVFGHEGAGVVAAVGPDVEGLEPGQTVSLTFRSCGHCAQCTDAHPAYCTAGLNMAGRPDGTPTLRRAGEPVFGGFFGQSSFATYAIAHVDNAIPVPDEVPARVAAPLGCGVQTGYGTVTQVVRPAPGSTVTIYGAGSVGLCAVLAAVRAGADVVAVDPIAARRELAVKFGAIGTVDPTTVDDVAREVRSIHRRGTDHGIDTTARQDVFTAAVAAAEPRGDIALVGIGRTLEFDVMRVLYKGLSIRGVIEGDVVAADIIPELAALYLTGELPLDDLITTYPFADIERAAADSLAGTTIKPVLLFDSGDTADR</sequence>
<keyword evidence="4 6" id="KW-0862">Zinc</keyword>
<keyword evidence="9" id="KW-1185">Reference proteome</keyword>
<protein>
    <submittedName>
        <fullName evidence="8">Alcohol dehydrogenase catalytic domain-containing protein</fullName>
    </submittedName>
</protein>
<keyword evidence="3 6" id="KW-0479">Metal-binding</keyword>
<dbReference type="InterPro" id="IPR013149">
    <property type="entry name" value="ADH-like_C"/>
</dbReference>
<comment type="cofactor">
    <cofactor evidence="1 6">
        <name>Zn(2+)</name>
        <dbReference type="ChEBI" id="CHEBI:29105"/>
    </cofactor>
</comment>
<dbReference type="Gene3D" id="3.40.50.720">
    <property type="entry name" value="NAD(P)-binding Rossmann-like Domain"/>
    <property type="match status" value="1"/>
</dbReference>
<evidence type="ECO:0000256" key="2">
    <source>
        <dbReference type="ARBA" id="ARBA00008072"/>
    </source>
</evidence>
<dbReference type="Pfam" id="PF08240">
    <property type="entry name" value="ADH_N"/>
    <property type="match status" value="1"/>
</dbReference>
<organism evidence="8 9">
    <name type="scientific">Gordonia mangrovi</name>
    <dbReference type="NCBI Taxonomy" id="2665643"/>
    <lineage>
        <taxon>Bacteria</taxon>
        <taxon>Bacillati</taxon>
        <taxon>Actinomycetota</taxon>
        <taxon>Actinomycetes</taxon>
        <taxon>Mycobacteriales</taxon>
        <taxon>Gordoniaceae</taxon>
        <taxon>Gordonia</taxon>
    </lineage>
</organism>
<dbReference type="Gene3D" id="3.90.180.10">
    <property type="entry name" value="Medium-chain alcohol dehydrogenases, catalytic domain"/>
    <property type="match status" value="1"/>
</dbReference>
<comment type="caution">
    <text evidence="8">The sequence shown here is derived from an EMBL/GenBank/DDBJ whole genome shotgun (WGS) entry which is preliminary data.</text>
</comment>
<evidence type="ECO:0000256" key="5">
    <source>
        <dbReference type="ARBA" id="ARBA00023002"/>
    </source>
</evidence>
<dbReference type="InterPro" id="IPR036291">
    <property type="entry name" value="NAD(P)-bd_dom_sf"/>
</dbReference>
<evidence type="ECO:0000313" key="8">
    <source>
        <dbReference type="EMBL" id="MXP20895.1"/>
    </source>
</evidence>
<evidence type="ECO:0000256" key="6">
    <source>
        <dbReference type="RuleBase" id="RU361277"/>
    </source>
</evidence>
<gene>
    <name evidence="8" type="ORF">GIY30_05935</name>
</gene>
<feature type="domain" description="Enoyl reductase (ER)" evidence="7">
    <location>
        <begin position="13"/>
        <end position="357"/>
    </location>
</feature>
<comment type="similarity">
    <text evidence="2 6">Belongs to the zinc-containing alcohol dehydrogenase family.</text>
</comment>